<name>A0A171CPP2_9ACTN</name>
<comment type="caution">
    <text evidence="1">The sequence shown here is derived from an EMBL/GenBank/DDBJ whole genome shotgun (WGS) entry which is preliminary data.</text>
</comment>
<reference evidence="1 2" key="1">
    <citation type="journal article" date="2016" name="Genome Announc.">
        <title>Draft Genome Sequence of Planomonospora sphaerica JCM9374, a Rare Actinomycete.</title>
        <authorList>
            <person name="Dohra H."/>
            <person name="Suzuki T."/>
            <person name="Inoue Y."/>
            <person name="Kodani S."/>
        </authorList>
    </citation>
    <scope>NUCLEOTIDE SEQUENCE [LARGE SCALE GENOMIC DNA]</scope>
    <source>
        <strain evidence="1 2">JCM 9374</strain>
    </source>
</reference>
<proteinExistence type="predicted"/>
<evidence type="ECO:0000313" key="1">
    <source>
        <dbReference type="EMBL" id="GAT67030.1"/>
    </source>
</evidence>
<keyword evidence="2" id="KW-1185">Reference proteome</keyword>
<sequence length="179" mass="19574">MIAQTSPEPGSRTHALLSELYGLAKGRVEEHLNAHLIAAWDPFVPDPATDRTVSLADLARQLDRPVAVIGPLVRHVWHCAVHAAPDDPRLTDVQWAGIAVDIVGTAGIAPSGDDQACRWIVLRHAADHIHIVATLTRQDGRKPNLRGNWFAMRAACCRAETRYGLRRTTPPSTGDVRSH</sequence>
<organism evidence="1 2">
    <name type="scientific">Planomonospora sphaerica</name>
    <dbReference type="NCBI Taxonomy" id="161355"/>
    <lineage>
        <taxon>Bacteria</taxon>
        <taxon>Bacillati</taxon>
        <taxon>Actinomycetota</taxon>
        <taxon>Actinomycetes</taxon>
        <taxon>Streptosporangiales</taxon>
        <taxon>Streptosporangiaceae</taxon>
        <taxon>Planomonospora</taxon>
    </lineage>
</organism>
<dbReference type="EMBL" id="BDCX01000006">
    <property type="protein sequence ID" value="GAT67030.1"/>
    <property type="molecule type" value="Genomic_DNA"/>
</dbReference>
<reference evidence="2" key="2">
    <citation type="submission" date="2016-04" db="EMBL/GenBank/DDBJ databases">
        <title>Planomonospora sphaerica JCM9374 whole genome shotgun sequence.</title>
        <authorList>
            <person name="Suzuki T."/>
            <person name="Dohra H."/>
            <person name="Kodani S."/>
        </authorList>
    </citation>
    <scope>NUCLEOTIDE SEQUENCE [LARGE SCALE GENOMIC DNA]</scope>
    <source>
        <strain evidence="2">JCM 9374</strain>
    </source>
</reference>
<dbReference type="OrthoDB" id="4382201at2"/>
<dbReference type="AlphaFoldDB" id="A0A171CPP2"/>
<gene>
    <name evidence="1" type="ORF">PS9374_02683</name>
</gene>
<accession>A0A171CPP2</accession>
<evidence type="ECO:0000313" key="2">
    <source>
        <dbReference type="Proteomes" id="UP000077701"/>
    </source>
</evidence>
<dbReference type="RefSeq" id="WP_068897150.1">
    <property type="nucleotide sequence ID" value="NZ_BDCX01000006.1"/>
</dbReference>
<dbReference type="STRING" id="161355.PS9374_02683"/>
<protein>
    <submittedName>
        <fullName evidence="1">Mobilization protein</fullName>
    </submittedName>
</protein>
<dbReference type="Proteomes" id="UP000077701">
    <property type="component" value="Unassembled WGS sequence"/>
</dbReference>